<accession>A0AAN6UIY9</accession>
<feature type="domain" description="N-acetyltransferase" evidence="1">
    <location>
        <begin position="2"/>
        <end position="164"/>
    </location>
</feature>
<dbReference type="PROSITE" id="PS51186">
    <property type="entry name" value="GNAT"/>
    <property type="match status" value="1"/>
</dbReference>
<dbReference type="Gene3D" id="3.40.630.30">
    <property type="match status" value="1"/>
</dbReference>
<sequence length="170" mass="18295">MAAWRQMSENDIPGLVVVANAIHADLPESEPVFRERLKLFPAGCLVFAEDGEVGGYAISHPIRNGQPPALDSLLGKEIAPDADQYYIHDLAILPRFRGRGLAAACIGQLLEVARRHPTTCLVSVYGTAPFWTRYGFAPAAVDAALQEKLGGYGDGATYLVRNNGTNASRS</sequence>
<proteinExistence type="predicted"/>
<evidence type="ECO:0000313" key="2">
    <source>
        <dbReference type="EMBL" id="KAK4133863.1"/>
    </source>
</evidence>
<dbReference type="AlphaFoldDB" id="A0AAN6UIY9"/>
<dbReference type="Pfam" id="PF00583">
    <property type="entry name" value="Acetyltransf_1"/>
    <property type="match status" value="1"/>
</dbReference>
<protein>
    <submittedName>
        <fullName evidence="2">Acyl-CoA N-acyltransferase</fullName>
    </submittedName>
</protein>
<dbReference type="Proteomes" id="UP001304895">
    <property type="component" value="Unassembled WGS sequence"/>
</dbReference>
<dbReference type="CDD" id="cd04301">
    <property type="entry name" value="NAT_SF"/>
    <property type="match status" value="1"/>
</dbReference>
<name>A0AAN6UIY9_9PEZI</name>
<reference evidence="2" key="2">
    <citation type="submission" date="2023-05" db="EMBL/GenBank/DDBJ databases">
        <authorList>
            <consortium name="Lawrence Berkeley National Laboratory"/>
            <person name="Steindorff A."/>
            <person name="Hensen N."/>
            <person name="Bonometti L."/>
            <person name="Westerberg I."/>
            <person name="Brannstrom I.O."/>
            <person name="Guillou S."/>
            <person name="Cros-Aarteil S."/>
            <person name="Calhoun S."/>
            <person name="Haridas S."/>
            <person name="Kuo A."/>
            <person name="Mondo S."/>
            <person name="Pangilinan J."/>
            <person name="Riley R."/>
            <person name="Labutti K."/>
            <person name="Andreopoulos B."/>
            <person name="Lipzen A."/>
            <person name="Chen C."/>
            <person name="Yanf M."/>
            <person name="Daum C."/>
            <person name="Ng V."/>
            <person name="Clum A."/>
            <person name="Ohm R."/>
            <person name="Martin F."/>
            <person name="Silar P."/>
            <person name="Natvig D."/>
            <person name="Lalanne C."/>
            <person name="Gautier V."/>
            <person name="Ament-Velasquez S.L."/>
            <person name="Kruys A."/>
            <person name="Hutchinson M.I."/>
            <person name="Powell A.J."/>
            <person name="Barry K."/>
            <person name="Miller A.N."/>
            <person name="Grigoriev I.V."/>
            <person name="Debuchy R."/>
            <person name="Gladieux P."/>
            <person name="Thoren M.H."/>
            <person name="Johannesson H."/>
        </authorList>
    </citation>
    <scope>NUCLEOTIDE SEQUENCE</scope>
    <source>
        <strain evidence="2">CBS 123565</strain>
    </source>
</reference>
<dbReference type="InterPro" id="IPR000182">
    <property type="entry name" value="GNAT_dom"/>
</dbReference>
<comment type="caution">
    <text evidence="2">The sequence shown here is derived from an EMBL/GenBank/DDBJ whole genome shotgun (WGS) entry which is preliminary data.</text>
</comment>
<dbReference type="GO" id="GO:0016747">
    <property type="term" value="F:acyltransferase activity, transferring groups other than amino-acyl groups"/>
    <property type="evidence" value="ECO:0007669"/>
    <property type="project" value="InterPro"/>
</dbReference>
<keyword evidence="3" id="KW-1185">Reference proteome</keyword>
<organism evidence="2 3">
    <name type="scientific">Trichocladium antarcticum</name>
    <dbReference type="NCBI Taxonomy" id="1450529"/>
    <lineage>
        <taxon>Eukaryota</taxon>
        <taxon>Fungi</taxon>
        <taxon>Dikarya</taxon>
        <taxon>Ascomycota</taxon>
        <taxon>Pezizomycotina</taxon>
        <taxon>Sordariomycetes</taxon>
        <taxon>Sordariomycetidae</taxon>
        <taxon>Sordariales</taxon>
        <taxon>Chaetomiaceae</taxon>
        <taxon>Trichocladium</taxon>
    </lineage>
</organism>
<dbReference type="EMBL" id="MU853410">
    <property type="protein sequence ID" value="KAK4133863.1"/>
    <property type="molecule type" value="Genomic_DNA"/>
</dbReference>
<dbReference type="InterPro" id="IPR016181">
    <property type="entry name" value="Acyl_CoA_acyltransferase"/>
</dbReference>
<dbReference type="SUPFAM" id="SSF55729">
    <property type="entry name" value="Acyl-CoA N-acyltransferases (Nat)"/>
    <property type="match status" value="1"/>
</dbReference>
<reference evidence="2" key="1">
    <citation type="journal article" date="2023" name="Mol. Phylogenet. Evol.">
        <title>Genome-scale phylogeny and comparative genomics of the fungal order Sordariales.</title>
        <authorList>
            <person name="Hensen N."/>
            <person name="Bonometti L."/>
            <person name="Westerberg I."/>
            <person name="Brannstrom I.O."/>
            <person name="Guillou S."/>
            <person name="Cros-Aarteil S."/>
            <person name="Calhoun S."/>
            <person name="Haridas S."/>
            <person name="Kuo A."/>
            <person name="Mondo S."/>
            <person name="Pangilinan J."/>
            <person name="Riley R."/>
            <person name="LaButti K."/>
            <person name="Andreopoulos B."/>
            <person name="Lipzen A."/>
            <person name="Chen C."/>
            <person name="Yan M."/>
            <person name="Daum C."/>
            <person name="Ng V."/>
            <person name="Clum A."/>
            <person name="Steindorff A."/>
            <person name="Ohm R.A."/>
            <person name="Martin F."/>
            <person name="Silar P."/>
            <person name="Natvig D.O."/>
            <person name="Lalanne C."/>
            <person name="Gautier V."/>
            <person name="Ament-Velasquez S.L."/>
            <person name="Kruys A."/>
            <person name="Hutchinson M.I."/>
            <person name="Powell A.J."/>
            <person name="Barry K."/>
            <person name="Miller A.N."/>
            <person name="Grigoriev I.V."/>
            <person name="Debuchy R."/>
            <person name="Gladieux P."/>
            <person name="Hiltunen Thoren M."/>
            <person name="Johannesson H."/>
        </authorList>
    </citation>
    <scope>NUCLEOTIDE SEQUENCE</scope>
    <source>
        <strain evidence="2">CBS 123565</strain>
    </source>
</reference>
<evidence type="ECO:0000259" key="1">
    <source>
        <dbReference type="PROSITE" id="PS51186"/>
    </source>
</evidence>
<evidence type="ECO:0000313" key="3">
    <source>
        <dbReference type="Proteomes" id="UP001304895"/>
    </source>
</evidence>
<gene>
    <name evidence="2" type="ORF">BT67DRAFT_381501</name>
</gene>